<name>A0AAW9TRU4_RHIML</name>
<comment type="caution">
    <text evidence="2">The sequence shown here is derived from an EMBL/GenBank/DDBJ whole genome shotgun (WGS) entry which is preliminary data.</text>
</comment>
<feature type="signal peptide" evidence="1">
    <location>
        <begin position="1"/>
        <end position="19"/>
    </location>
</feature>
<reference evidence="2 3" key="1">
    <citation type="journal article" date="2013" name="Genome Biol.">
        <title>Comparative genomics of the core and accessory genomes of 48 Sinorhizobium strains comprising five genospecies.</title>
        <authorList>
            <person name="Sugawara M."/>
            <person name="Epstein B."/>
            <person name="Badgley B.D."/>
            <person name="Unno T."/>
            <person name="Xu L."/>
            <person name="Reese J."/>
            <person name="Gyaneshwar P."/>
            <person name="Denny R."/>
            <person name="Mudge J."/>
            <person name="Bharti A.K."/>
            <person name="Farmer A.D."/>
            <person name="May G.D."/>
            <person name="Woodward J.E."/>
            <person name="Medigue C."/>
            <person name="Vallenet D."/>
            <person name="Lajus A."/>
            <person name="Rouy Z."/>
            <person name="Martinez-Vaz B."/>
            <person name="Tiffin P."/>
            <person name="Young N.D."/>
            <person name="Sadowsky M.J."/>
        </authorList>
    </citation>
    <scope>NUCLEOTIDE SEQUENCE [LARGE SCALE GENOMIC DNA]</scope>
    <source>
        <strain evidence="2 3">N6B1</strain>
    </source>
</reference>
<dbReference type="Proteomes" id="UP000429484">
    <property type="component" value="Unassembled WGS sequence"/>
</dbReference>
<dbReference type="GeneID" id="25013928"/>
<gene>
    <name evidence="2" type="ORF">GHK53_17950</name>
</gene>
<organism evidence="2 3">
    <name type="scientific">Rhizobium meliloti</name>
    <name type="common">Ensifer meliloti</name>
    <name type="synonym">Sinorhizobium meliloti</name>
    <dbReference type="NCBI Taxonomy" id="382"/>
    <lineage>
        <taxon>Bacteria</taxon>
        <taxon>Pseudomonadati</taxon>
        <taxon>Pseudomonadota</taxon>
        <taxon>Alphaproteobacteria</taxon>
        <taxon>Hyphomicrobiales</taxon>
        <taxon>Rhizobiaceae</taxon>
        <taxon>Sinorhizobium/Ensifer group</taxon>
        <taxon>Sinorhizobium</taxon>
    </lineage>
</organism>
<evidence type="ECO:0000313" key="2">
    <source>
        <dbReference type="EMBL" id="MQW34629.1"/>
    </source>
</evidence>
<keyword evidence="1" id="KW-0732">Signal</keyword>
<sequence length="683" mass="75951">MLRNLLLLVAISVHTAAFAAEIGDINLAVEAMRRQPDCAAGSHCDAVTGCLIPAPELAEPEQTAASGHLPPRRSSHETFHTCREMVLRFESTTATVRDLISGLWPFDRANGFAKTLETWNRKNLWAPASATEKPITKFGDELRTVFGPVPKGDCLAKESRRLSLEVDGNLVELRPNPSKSNALAFEHLDALGRHVKWTARIDKCDKPSLAGMVTYCGMNSRLHRVVRGPVEWLFLCRKSSRNLELSSDSYWREQDPRFALYGAIGFNGLTGEIAFIDGRKDREVFDWRQAFPPPGGDSYADVEGRARTEELYDRSFRVDCFACHDNKEPYIIDPHVKQARVGYRHGWADENSIAFGLGAFLPKRKARADAPFRVVGSSYTAARRERMTEAKVVSMPGHPCTSCHVLTTQETGQRFAADAAGKMPTAILSPERALPLLGQRKFLAAVDGHRTAWATRSGGGKIHPWMLPHYGGDLSQQSPPVTDAEWQALSQCVWSAGGEECGYRPLYTACPSPGRDSDGYSPREFSAEIVSSTPPRDGFDRVIRLRWKYLNGYGQVPERDDVRFHVAIKRETLSRAVRIKDFPSMAEVRGDRFEAIAGEVGTSGSATLLKHASFIDHRKWMDPPPASTPRDYAIEVPASCGERYLFRILPKRFCFDYNGIAYGTEDHLIHADVACAPRSAGMR</sequence>
<evidence type="ECO:0008006" key="4">
    <source>
        <dbReference type="Google" id="ProtNLM"/>
    </source>
</evidence>
<dbReference type="EMBL" id="WISR01000154">
    <property type="protein sequence ID" value="MQW34629.1"/>
    <property type="molecule type" value="Genomic_DNA"/>
</dbReference>
<accession>A0AAW9TRU4</accession>
<evidence type="ECO:0000256" key="1">
    <source>
        <dbReference type="SAM" id="SignalP"/>
    </source>
</evidence>
<dbReference type="AlphaFoldDB" id="A0AAW9TRU4"/>
<proteinExistence type="predicted"/>
<feature type="chain" id="PRO_5043387496" description="Cytochrome c domain-containing protein" evidence="1">
    <location>
        <begin position="20"/>
        <end position="683"/>
    </location>
</feature>
<protein>
    <recommendedName>
        <fullName evidence="4">Cytochrome c domain-containing protein</fullName>
    </recommendedName>
</protein>
<dbReference type="RefSeq" id="WP_014527724.1">
    <property type="nucleotide sequence ID" value="NZ_CP021820.1"/>
</dbReference>
<evidence type="ECO:0000313" key="3">
    <source>
        <dbReference type="Proteomes" id="UP000429484"/>
    </source>
</evidence>